<sequence length="442" mass="47625">MALYDDTLALLRELIRNACVNDMTPASGQEVRNADSLERFFDGVPGICIDRYESAPGRVSIVVTVAGTDPEAEPLTLLGHTDVVPVDHSRWETDPFGAEIIDGRLYGRGSMDMLFITASMAAVARDVALAGPPTGTLYFVGVADEEARGGLGAKWLSEQHPDAFSWRNCLSETGGSHLPVADGSDALVVVVGEKGSAQRRLTVTGDAGHASNPYGRVSAVATIAEVVRRISLIDLPVSQDPLWRGFVRAFHFSPAIEHALLNGSDNSAFEHFGELSRYAHALSRLTISQTILNSGSAINVLPSSATLDLDIRPLPGTTQEEVDEILIDALGDLADLVQIERLISEPASVSPTDGPLYRAMVDTFDEFFPGVPVIPTVAAGGSDLRFARRLDGVGYGFALHARERTMGDVFALLHSHDEYIELEDLDLTLNAYRSLARRFLGV</sequence>
<evidence type="ECO:0000256" key="4">
    <source>
        <dbReference type="ARBA" id="ARBA00022801"/>
    </source>
</evidence>
<dbReference type="InterPro" id="IPR036264">
    <property type="entry name" value="Bact_exopeptidase_dim_dom"/>
</dbReference>
<evidence type="ECO:0000256" key="3">
    <source>
        <dbReference type="ARBA" id="ARBA00022723"/>
    </source>
</evidence>
<dbReference type="Pfam" id="PF07687">
    <property type="entry name" value="M20_dimer"/>
    <property type="match status" value="1"/>
</dbReference>
<dbReference type="InterPro" id="IPR011650">
    <property type="entry name" value="Peptidase_M20_dimer"/>
</dbReference>
<comment type="similarity">
    <text evidence="2">Belongs to the peptidase M20A family.</text>
</comment>
<dbReference type="OrthoDB" id="7055905at2"/>
<reference evidence="7 8" key="1">
    <citation type="submission" date="2018-02" db="EMBL/GenBank/DDBJ databases">
        <title>Corynebacterium alimpuense sp. nov., a marine obligate actinomycete isolated from sediments of Valparaiso bay, Chile.</title>
        <authorList>
            <person name="Claverias F."/>
            <person name="Gonzales-Siles L."/>
            <person name="Salva-Serra F."/>
            <person name="Inganaes E."/>
            <person name="Molin K."/>
            <person name="Cumsille A."/>
            <person name="Undabarrena A."/>
            <person name="Couve E."/>
            <person name="Moore E.R.B."/>
            <person name="Gomila M."/>
            <person name="Camara B."/>
        </authorList>
    </citation>
    <scope>NUCLEOTIDE SEQUENCE [LARGE SCALE GENOMIC DNA]</scope>
    <source>
        <strain evidence="7 8">CCUG 69366</strain>
    </source>
</reference>
<dbReference type="Gene3D" id="1.10.150.900">
    <property type="match status" value="1"/>
</dbReference>
<dbReference type="InterPro" id="IPR050072">
    <property type="entry name" value="Peptidase_M20A"/>
</dbReference>
<keyword evidence="3" id="KW-0479">Metal-binding</keyword>
<dbReference type="Proteomes" id="UP000266975">
    <property type="component" value="Unassembled WGS sequence"/>
</dbReference>
<dbReference type="AlphaFoldDB" id="A0A3M8K6M1"/>
<keyword evidence="8" id="KW-1185">Reference proteome</keyword>
<dbReference type="SUPFAM" id="SSF55031">
    <property type="entry name" value="Bacterial exopeptidase dimerisation domain"/>
    <property type="match status" value="1"/>
</dbReference>
<dbReference type="EMBL" id="PTJO01000006">
    <property type="protein sequence ID" value="RNE48158.1"/>
    <property type="molecule type" value="Genomic_DNA"/>
</dbReference>
<evidence type="ECO:0000313" key="7">
    <source>
        <dbReference type="EMBL" id="RNE48158.1"/>
    </source>
</evidence>
<evidence type="ECO:0000313" key="8">
    <source>
        <dbReference type="Proteomes" id="UP000266975"/>
    </source>
</evidence>
<protein>
    <submittedName>
        <fullName evidence="7">Acetylornithine deacetylase</fullName>
    </submittedName>
</protein>
<proteinExistence type="inferred from homology"/>
<evidence type="ECO:0000256" key="5">
    <source>
        <dbReference type="ARBA" id="ARBA00022833"/>
    </source>
</evidence>
<evidence type="ECO:0000259" key="6">
    <source>
        <dbReference type="Pfam" id="PF07687"/>
    </source>
</evidence>
<evidence type="ECO:0000256" key="1">
    <source>
        <dbReference type="ARBA" id="ARBA00001947"/>
    </source>
</evidence>
<dbReference type="RefSeq" id="WP_123048734.1">
    <property type="nucleotide sequence ID" value="NZ_PTJO01000006.1"/>
</dbReference>
<organism evidence="7 8">
    <name type="scientific">Corynebacterium alimapuense</name>
    <dbReference type="NCBI Taxonomy" id="1576874"/>
    <lineage>
        <taxon>Bacteria</taxon>
        <taxon>Bacillati</taxon>
        <taxon>Actinomycetota</taxon>
        <taxon>Actinomycetes</taxon>
        <taxon>Mycobacteriales</taxon>
        <taxon>Corynebacteriaceae</taxon>
        <taxon>Corynebacterium</taxon>
    </lineage>
</organism>
<dbReference type="InterPro" id="IPR002933">
    <property type="entry name" value="Peptidase_M20"/>
</dbReference>
<dbReference type="Gene3D" id="3.40.630.10">
    <property type="entry name" value="Zn peptidases"/>
    <property type="match status" value="1"/>
</dbReference>
<name>A0A3M8K6M1_9CORY</name>
<dbReference type="SUPFAM" id="SSF53187">
    <property type="entry name" value="Zn-dependent exopeptidases"/>
    <property type="match status" value="1"/>
</dbReference>
<dbReference type="GO" id="GO:0016787">
    <property type="term" value="F:hydrolase activity"/>
    <property type="evidence" value="ECO:0007669"/>
    <property type="project" value="UniProtKB-KW"/>
</dbReference>
<dbReference type="GO" id="GO:0046872">
    <property type="term" value="F:metal ion binding"/>
    <property type="evidence" value="ECO:0007669"/>
    <property type="project" value="UniProtKB-KW"/>
</dbReference>
<dbReference type="PANTHER" id="PTHR43808:SF8">
    <property type="entry name" value="PEPTIDASE M20 DIMERISATION DOMAIN-CONTAINING PROTEIN"/>
    <property type="match status" value="1"/>
</dbReference>
<accession>A0A3M8K6M1</accession>
<keyword evidence="4" id="KW-0378">Hydrolase</keyword>
<comment type="caution">
    <text evidence="7">The sequence shown here is derived from an EMBL/GenBank/DDBJ whole genome shotgun (WGS) entry which is preliminary data.</text>
</comment>
<dbReference type="Gene3D" id="3.30.70.360">
    <property type="match status" value="1"/>
</dbReference>
<dbReference type="Pfam" id="PF01546">
    <property type="entry name" value="Peptidase_M20"/>
    <property type="match status" value="1"/>
</dbReference>
<comment type="cofactor">
    <cofactor evidence="1">
        <name>Zn(2+)</name>
        <dbReference type="ChEBI" id="CHEBI:29105"/>
    </cofactor>
</comment>
<dbReference type="PANTHER" id="PTHR43808">
    <property type="entry name" value="ACETYLORNITHINE DEACETYLASE"/>
    <property type="match status" value="1"/>
</dbReference>
<feature type="domain" description="Peptidase M20 dimerisation" evidence="6">
    <location>
        <begin position="191"/>
        <end position="333"/>
    </location>
</feature>
<evidence type="ECO:0000256" key="2">
    <source>
        <dbReference type="ARBA" id="ARBA00006247"/>
    </source>
</evidence>
<keyword evidence="5" id="KW-0862">Zinc</keyword>
<gene>
    <name evidence="7" type="ORF">C5L39_09830</name>
</gene>